<dbReference type="CDD" id="cd16423">
    <property type="entry name" value="HAD_BPGM-like"/>
    <property type="match status" value="1"/>
</dbReference>
<proteinExistence type="inferred from homology"/>
<dbReference type="InterPro" id="IPR036412">
    <property type="entry name" value="HAD-like_sf"/>
</dbReference>
<dbReference type="PANTHER" id="PTHR18901">
    <property type="entry name" value="2-DEOXYGLUCOSE-6-PHOSPHATE PHOSPHATASE 2"/>
    <property type="match status" value="1"/>
</dbReference>
<dbReference type="FunFam" id="3.40.50.1000:FF:000036">
    <property type="entry name" value="HAD family hydrolase"/>
    <property type="match status" value="1"/>
</dbReference>
<dbReference type="OrthoDB" id="9797743at2"/>
<evidence type="ECO:0008006" key="6">
    <source>
        <dbReference type="Google" id="ProtNLM"/>
    </source>
</evidence>
<sequence>MIQAVVFDFDGLIIDTETPWYEAMLAVYQEHGAHLPLETYLQCVGTSLEQFDPYLHLETCIGRSLDQPQLRQKTADLHSQLMQEVVLRPGVEDYLRQAKQLGIKIGLASSSSREWVLTFLERLDLRQHFEVIRTSNDVRRVKPDPELYLSALTALGIDPAHALAFEDSYNGLRAAKAAGMHCVIFPNTITKHLAFEGFDIRLDSMAELPLQDLITQLQQLKTA</sequence>
<accession>A0A223D1E9</accession>
<dbReference type="NCBIfam" id="TIGR01549">
    <property type="entry name" value="HAD-SF-IA-v1"/>
    <property type="match status" value="1"/>
</dbReference>
<organism evidence="4 5">
    <name type="scientific">Tumebacillus algifaecis</name>
    <dbReference type="NCBI Taxonomy" id="1214604"/>
    <lineage>
        <taxon>Bacteria</taxon>
        <taxon>Bacillati</taxon>
        <taxon>Bacillota</taxon>
        <taxon>Bacilli</taxon>
        <taxon>Bacillales</taxon>
        <taxon>Alicyclobacillaceae</taxon>
        <taxon>Tumebacillus</taxon>
    </lineage>
</organism>
<dbReference type="SFLD" id="SFLDG01135">
    <property type="entry name" value="C1.5.6:_HAD__Beta-PGM__Phospha"/>
    <property type="match status" value="1"/>
</dbReference>
<dbReference type="InterPro" id="IPR041492">
    <property type="entry name" value="HAD_2"/>
</dbReference>
<dbReference type="InterPro" id="IPR023214">
    <property type="entry name" value="HAD_sf"/>
</dbReference>
<dbReference type="AlphaFoldDB" id="A0A223D1E9"/>
<dbReference type="SUPFAM" id="SSF56784">
    <property type="entry name" value="HAD-like"/>
    <property type="match status" value="1"/>
</dbReference>
<dbReference type="NCBIfam" id="TIGR01509">
    <property type="entry name" value="HAD-SF-IA-v3"/>
    <property type="match status" value="1"/>
</dbReference>
<dbReference type="GO" id="GO:0046872">
    <property type="term" value="F:metal ion binding"/>
    <property type="evidence" value="ECO:0007669"/>
    <property type="project" value="UniProtKB-KW"/>
</dbReference>
<keyword evidence="5" id="KW-1185">Reference proteome</keyword>
<keyword evidence="3" id="KW-0378">Hydrolase</keyword>
<evidence type="ECO:0000313" key="5">
    <source>
        <dbReference type="Proteomes" id="UP000214688"/>
    </source>
</evidence>
<reference evidence="4 5" key="1">
    <citation type="journal article" date="2015" name="Int. J. Syst. Evol. Microbiol.">
        <title>Tumebacillus algifaecis sp. nov., isolated from decomposing algal scum.</title>
        <authorList>
            <person name="Wu Y.F."/>
            <person name="Zhang B."/>
            <person name="Xing P."/>
            <person name="Wu Q.L."/>
            <person name="Liu S.J."/>
        </authorList>
    </citation>
    <scope>NUCLEOTIDE SEQUENCE [LARGE SCALE GENOMIC DNA]</scope>
    <source>
        <strain evidence="4 5">THMBR28</strain>
    </source>
</reference>
<dbReference type="SFLD" id="SFLDG01129">
    <property type="entry name" value="C1.5:_HAD__Beta-PGM__Phosphata"/>
    <property type="match status" value="1"/>
</dbReference>
<evidence type="ECO:0000313" key="4">
    <source>
        <dbReference type="EMBL" id="ASS75295.1"/>
    </source>
</evidence>
<gene>
    <name evidence="4" type="ORF">CIG75_10045</name>
</gene>
<dbReference type="GO" id="GO:0016787">
    <property type="term" value="F:hydrolase activity"/>
    <property type="evidence" value="ECO:0007669"/>
    <property type="project" value="UniProtKB-KW"/>
</dbReference>
<dbReference type="InterPro" id="IPR023198">
    <property type="entry name" value="PGP-like_dom2"/>
</dbReference>
<keyword evidence="2" id="KW-0479">Metal-binding</keyword>
<dbReference type="Pfam" id="PF13419">
    <property type="entry name" value="HAD_2"/>
    <property type="match status" value="1"/>
</dbReference>
<dbReference type="SFLD" id="SFLDS00003">
    <property type="entry name" value="Haloacid_Dehalogenase"/>
    <property type="match status" value="1"/>
</dbReference>
<dbReference type="PANTHER" id="PTHR18901:SF38">
    <property type="entry name" value="PSEUDOURIDINE-5'-PHOSPHATASE"/>
    <property type="match status" value="1"/>
</dbReference>
<protein>
    <recommendedName>
        <fullName evidence="6">HAD family hydrolase</fullName>
    </recommendedName>
</protein>
<dbReference type="Gene3D" id="3.40.50.1000">
    <property type="entry name" value="HAD superfamily/HAD-like"/>
    <property type="match status" value="1"/>
</dbReference>
<dbReference type="Proteomes" id="UP000214688">
    <property type="component" value="Chromosome"/>
</dbReference>
<evidence type="ECO:0000256" key="2">
    <source>
        <dbReference type="ARBA" id="ARBA00022723"/>
    </source>
</evidence>
<evidence type="ECO:0000256" key="3">
    <source>
        <dbReference type="ARBA" id="ARBA00022801"/>
    </source>
</evidence>
<dbReference type="RefSeq" id="WP_094236543.1">
    <property type="nucleotide sequence ID" value="NZ_CP022657.1"/>
</dbReference>
<evidence type="ECO:0000256" key="1">
    <source>
        <dbReference type="ARBA" id="ARBA00006171"/>
    </source>
</evidence>
<name>A0A223D1E9_9BACL</name>
<dbReference type="EMBL" id="CP022657">
    <property type="protein sequence ID" value="ASS75295.1"/>
    <property type="molecule type" value="Genomic_DNA"/>
</dbReference>
<comment type="similarity">
    <text evidence="1">Belongs to the HAD-like hydrolase superfamily. CbbY/CbbZ/Gph/YieH family.</text>
</comment>
<dbReference type="InterPro" id="IPR006439">
    <property type="entry name" value="HAD-SF_hydro_IA"/>
</dbReference>
<dbReference type="Gene3D" id="1.10.150.240">
    <property type="entry name" value="Putative phosphatase, domain 2"/>
    <property type="match status" value="1"/>
</dbReference>
<dbReference type="KEGG" id="tab:CIG75_10045"/>